<protein>
    <recommendedName>
        <fullName evidence="6">Glycosyltransferase</fullName>
    </recommendedName>
</protein>
<proteinExistence type="inferred from homology"/>
<dbReference type="FunFam" id="3.40.50.2000:FF:000143">
    <property type="entry name" value="UDP-glycosyltransferase 89B1"/>
    <property type="match status" value="1"/>
</dbReference>
<evidence type="ECO:0000313" key="4">
    <source>
        <dbReference type="EMBL" id="THG21160.1"/>
    </source>
</evidence>
<dbReference type="FunFam" id="3.40.50.2000:FF:000064">
    <property type="entry name" value="Glycosyltransferase"/>
    <property type="match status" value="1"/>
</dbReference>
<keyword evidence="2" id="KW-0808">Transferase</keyword>
<organism evidence="4 5">
    <name type="scientific">Camellia sinensis var. sinensis</name>
    <name type="common">China tea</name>
    <dbReference type="NCBI Taxonomy" id="542762"/>
    <lineage>
        <taxon>Eukaryota</taxon>
        <taxon>Viridiplantae</taxon>
        <taxon>Streptophyta</taxon>
        <taxon>Embryophyta</taxon>
        <taxon>Tracheophyta</taxon>
        <taxon>Spermatophyta</taxon>
        <taxon>Magnoliopsida</taxon>
        <taxon>eudicotyledons</taxon>
        <taxon>Gunneridae</taxon>
        <taxon>Pentapetalae</taxon>
        <taxon>asterids</taxon>
        <taxon>Ericales</taxon>
        <taxon>Theaceae</taxon>
        <taxon>Camellia</taxon>
    </lineage>
</organism>
<dbReference type="AlphaFoldDB" id="A0A4S4EW02"/>
<evidence type="ECO:0000256" key="1">
    <source>
        <dbReference type="ARBA" id="ARBA00009995"/>
    </source>
</evidence>
<keyword evidence="3" id="KW-0284">Flavonoid biosynthesis</keyword>
<dbReference type="InterPro" id="IPR002213">
    <property type="entry name" value="UDP_glucos_trans"/>
</dbReference>
<dbReference type="SUPFAM" id="SSF53756">
    <property type="entry name" value="UDP-Glycosyltransferase/glycogen phosphorylase"/>
    <property type="match status" value="1"/>
</dbReference>
<evidence type="ECO:0000313" key="5">
    <source>
        <dbReference type="Proteomes" id="UP000306102"/>
    </source>
</evidence>
<comment type="caution">
    <text evidence="4">The sequence shown here is derived from an EMBL/GenBank/DDBJ whole genome shotgun (WGS) entry which is preliminary data.</text>
</comment>
<evidence type="ECO:0000256" key="2">
    <source>
        <dbReference type="ARBA" id="ARBA00022679"/>
    </source>
</evidence>
<dbReference type="Gene3D" id="3.40.50.2000">
    <property type="entry name" value="Glycogen Phosphorylase B"/>
    <property type="match status" value="2"/>
</dbReference>
<dbReference type="PANTHER" id="PTHR48047">
    <property type="entry name" value="GLYCOSYLTRANSFERASE"/>
    <property type="match status" value="1"/>
</dbReference>
<evidence type="ECO:0000256" key="3">
    <source>
        <dbReference type="ARBA" id="ARBA00023241"/>
    </source>
</evidence>
<sequence length="488" mass="53423">MLNSIKGVHILIFPYPAQGHMLPMLDLTHQLALRGITITILVTPKNLPTLNPLLSTHHPSSIQTLVLPFPPHPFLPSGVENVKDIGNAGNLPIINALGKLHDPIIHWFNSHPSPPVAILSDFFLGWTLHLAHQLGIPRIVFYSSGSFLASVSNFIWQNINTVRSLPVVHFPDLPRSPSFTADHLPSIYRVYRESDPDGEFLKDGMLANIASWGCVFNSLDALEGEYLDHLKKKMGHQRVWGVGPLSLAGGAETMGRVNPDKDSGDGVLTWLDGCPDGSVLYVCFGSQKLLKRDQMEALAAGLEHCKIRFVWVVKSVTAQQIEDGYGFVPDGFEDRVLGRGMVLKGWAPQMSILSHRAVSGFLSHCGWNSVLEGIMAGVMILAWPMEADQFVNARLLVEDIGAGVRVCEGADAVPDSTELAQTIANSMSGDTSVQKVRAKELKDQAVEAVKESGSSWRDLDSQRVDQTSNQNCLTTSFVECQTTKTKKP</sequence>
<reference evidence="4 5" key="1">
    <citation type="journal article" date="2018" name="Proc. Natl. Acad. Sci. U.S.A.">
        <title>Draft genome sequence of Camellia sinensis var. sinensis provides insights into the evolution of the tea genome and tea quality.</title>
        <authorList>
            <person name="Wei C."/>
            <person name="Yang H."/>
            <person name="Wang S."/>
            <person name="Zhao J."/>
            <person name="Liu C."/>
            <person name="Gao L."/>
            <person name="Xia E."/>
            <person name="Lu Y."/>
            <person name="Tai Y."/>
            <person name="She G."/>
            <person name="Sun J."/>
            <person name="Cao H."/>
            <person name="Tong W."/>
            <person name="Gao Q."/>
            <person name="Li Y."/>
            <person name="Deng W."/>
            <person name="Jiang X."/>
            <person name="Wang W."/>
            <person name="Chen Q."/>
            <person name="Zhang S."/>
            <person name="Li H."/>
            <person name="Wu J."/>
            <person name="Wang P."/>
            <person name="Li P."/>
            <person name="Shi C."/>
            <person name="Zheng F."/>
            <person name="Jian J."/>
            <person name="Huang B."/>
            <person name="Shan D."/>
            <person name="Shi M."/>
            <person name="Fang C."/>
            <person name="Yue Y."/>
            <person name="Li F."/>
            <person name="Li D."/>
            <person name="Wei S."/>
            <person name="Han B."/>
            <person name="Jiang C."/>
            <person name="Yin Y."/>
            <person name="Xia T."/>
            <person name="Zhang Z."/>
            <person name="Bennetzen J.L."/>
            <person name="Zhao S."/>
            <person name="Wan X."/>
        </authorList>
    </citation>
    <scope>NUCLEOTIDE SEQUENCE [LARGE SCALE GENOMIC DNA]</scope>
    <source>
        <strain evidence="5">cv. Shuchazao</strain>
        <tissue evidence="4">Leaf</tissue>
    </source>
</reference>
<dbReference type="PANTHER" id="PTHR48047:SF28">
    <property type="entry name" value="F11M15.8 PROTEIN"/>
    <property type="match status" value="1"/>
</dbReference>
<dbReference type="Proteomes" id="UP000306102">
    <property type="component" value="Unassembled WGS sequence"/>
</dbReference>
<accession>A0A4S4EW02</accession>
<dbReference type="EMBL" id="SDRB02001534">
    <property type="protein sequence ID" value="THG21160.1"/>
    <property type="molecule type" value="Genomic_DNA"/>
</dbReference>
<dbReference type="GO" id="GO:0035251">
    <property type="term" value="F:UDP-glucosyltransferase activity"/>
    <property type="evidence" value="ECO:0007669"/>
    <property type="project" value="TreeGrafter"/>
</dbReference>
<dbReference type="Pfam" id="PF00201">
    <property type="entry name" value="UDPGT"/>
    <property type="match status" value="1"/>
</dbReference>
<name>A0A4S4EW02_CAMSN</name>
<dbReference type="GO" id="GO:0009813">
    <property type="term" value="P:flavonoid biosynthetic process"/>
    <property type="evidence" value="ECO:0007669"/>
    <property type="project" value="UniProtKB-KW"/>
</dbReference>
<dbReference type="CDD" id="cd03784">
    <property type="entry name" value="GT1_Gtf-like"/>
    <property type="match status" value="1"/>
</dbReference>
<gene>
    <name evidence="4" type="ORF">TEA_009054</name>
</gene>
<comment type="similarity">
    <text evidence="1">Belongs to the UDP-glycosyltransferase family.</text>
</comment>
<keyword evidence="5" id="KW-1185">Reference proteome</keyword>
<evidence type="ECO:0008006" key="6">
    <source>
        <dbReference type="Google" id="ProtNLM"/>
    </source>
</evidence>